<name>A0A915IYB0_ROMCU</name>
<feature type="compositionally biased region" description="Basic and acidic residues" evidence="1">
    <location>
        <begin position="80"/>
        <end position="98"/>
    </location>
</feature>
<dbReference type="Proteomes" id="UP000887565">
    <property type="component" value="Unplaced"/>
</dbReference>
<evidence type="ECO:0000313" key="3">
    <source>
        <dbReference type="WBParaSite" id="nRc.2.0.1.t19090-RA"/>
    </source>
</evidence>
<accession>A0A915IYB0</accession>
<dbReference type="WBParaSite" id="nRc.2.0.1.t19090-RA">
    <property type="protein sequence ID" value="nRc.2.0.1.t19090-RA"/>
    <property type="gene ID" value="nRc.2.0.1.g19090"/>
</dbReference>
<feature type="compositionally biased region" description="Basic residues" evidence="1">
    <location>
        <begin position="1"/>
        <end position="12"/>
    </location>
</feature>
<feature type="region of interest" description="Disordered" evidence="1">
    <location>
        <begin position="77"/>
        <end position="98"/>
    </location>
</feature>
<organism evidence="2 3">
    <name type="scientific">Romanomermis culicivorax</name>
    <name type="common">Nematode worm</name>
    <dbReference type="NCBI Taxonomy" id="13658"/>
    <lineage>
        <taxon>Eukaryota</taxon>
        <taxon>Metazoa</taxon>
        <taxon>Ecdysozoa</taxon>
        <taxon>Nematoda</taxon>
        <taxon>Enoplea</taxon>
        <taxon>Dorylaimia</taxon>
        <taxon>Mermithida</taxon>
        <taxon>Mermithoidea</taxon>
        <taxon>Mermithidae</taxon>
        <taxon>Romanomermis</taxon>
    </lineage>
</organism>
<proteinExistence type="predicted"/>
<dbReference type="AlphaFoldDB" id="A0A915IYB0"/>
<evidence type="ECO:0000256" key="1">
    <source>
        <dbReference type="SAM" id="MobiDB-lite"/>
    </source>
</evidence>
<evidence type="ECO:0000313" key="2">
    <source>
        <dbReference type="Proteomes" id="UP000887565"/>
    </source>
</evidence>
<protein>
    <submittedName>
        <fullName evidence="3">Uncharacterized protein</fullName>
    </submittedName>
</protein>
<sequence length="165" mass="18777">MKRCKQHAKQRHHSCEGAKTASCTRSATAGVSTQLKVTLKKHMQATATQDTTLMPLPQQLPPAEDSRHTWAQSRGTDLAASHDQRCTQHDSYQQDDRHRCEKDHHGSCYTKPMAHTFEKNRNIVHILEMSPKNCAGYRDSGCLEQDQHFPLFSHIGKINKTGWFI</sequence>
<feature type="region of interest" description="Disordered" evidence="1">
    <location>
        <begin position="1"/>
        <end position="21"/>
    </location>
</feature>
<keyword evidence="2" id="KW-1185">Reference proteome</keyword>
<reference evidence="3" key="1">
    <citation type="submission" date="2022-11" db="UniProtKB">
        <authorList>
            <consortium name="WormBaseParasite"/>
        </authorList>
    </citation>
    <scope>IDENTIFICATION</scope>
</reference>